<organism evidence="2 3">
    <name type="scientific">Streptomyces lichenis</name>
    <dbReference type="NCBI Taxonomy" id="2306967"/>
    <lineage>
        <taxon>Bacteria</taxon>
        <taxon>Bacillati</taxon>
        <taxon>Actinomycetota</taxon>
        <taxon>Actinomycetes</taxon>
        <taxon>Kitasatosporales</taxon>
        <taxon>Streptomycetaceae</taxon>
        <taxon>Streptomyces</taxon>
    </lineage>
</organism>
<keyword evidence="3" id="KW-1185">Reference proteome</keyword>
<comment type="caution">
    <text evidence="2">The sequence shown here is derived from an EMBL/GenBank/DDBJ whole genome shotgun (WGS) entry which is preliminary data.</text>
</comment>
<reference evidence="2 3" key="1">
    <citation type="submission" date="2022-04" db="EMBL/GenBank/DDBJ databases">
        <title>Streptomyces sp. nov. LCR6-01 isolated from Lichen of Dirinaria sp.</title>
        <authorList>
            <person name="Kanchanasin P."/>
            <person name="Tanasupawat S."/>
            <person name="Phongsopitanun W."/>
        </authorList>
    </citation>
    <scope>NUCLEOTIDE SEQUENCE [LARGE SCALE GENOMIC DNA]</scope>
    <source>
        <strain evidence="2 3">LCR6-01</strain>
    </source>
</reference>
<accession>A0ABT0ID16</accession>
<dbReference type="EMBL" id="JALPTH010000016">
    <property type="protein sequence ID" value="MCK8679186.1"/>
    <property type="molecule type" value="Genomic_DNA"/>
</dbReference>
<keyword evidence="1" id="KW-0175">Coiled coil</keyword>
<protein>
    <recommendedName>
        <fullName evidence="4">Type II toxin-antitoxin system CcdA family antitoxin</fullName>
    </recommendedName>
</protein>
<proteinExistence type="predicted"/>
<name>A0ABT0ID16_9ACTN</name>
<evidence type="ECO:0000313" key="3">
    <source>
        <dbReference type="Proteomes" id="UP001522868"/>
    </source>
</evidence>
<evidence type="ECO:0008006" key="4">
    <source>
        <dbReference type="Google" id="ProtNLM"/>
    </source>
</evidence>
<dbReference type="Proteomes" id="UP001522868">
    <property type="component" value="Unassembled WGS sequence"/>
</dbReference>
<sequence length="91" mass="10232">MAETTRVTVTIPTEYLEEVKKLTDNVSAYVAEAVARRVRHELLGQELDRYEAEHGAFTEEELAEAQEELEAALKRQREREALAGTTTARAA</sequence>
<evidence type="ECO:0000313" key="2">
    <source>
        <dbReference type="EMBL" id="MCK8679186.1"/>
    </source>
</evidence>
<evidence type="ECO:0000256" key="1">
    <source>
        <dbReference type="SAM" id="Coils"/>
    </source>
</evidence>
<dbReference type="RefSeq" id="WP_248634861.1">
    <property type="nucleotide sequence ID" value="NZ_JALPTH010000016.1"/>
</dbReference>
<gene>
    <name evidence="2" type="ORF">M1O15_17665</name>
</gene>
<feature type="coiled-coil region" evidence="1">
    <location>
        <begin position="55"/>
        <end position="82"/>
    </location>
</feature>